<keyword evidence="2" id="KW-1185">Reference proteome</keyword>
<accession>A0A9P3GAV3</accession>
<sequence length="155" mass="17075">MLQSISSEIMKVPLYLLCCQSSQTKSVSYLRARTDCGQQYQVSTANSALIPTDPMLESGFSTLRYLQTTHDTAHVAGELSARIDCQSFPSSVTQLSKREPYSGRPTTPRSLLSSTVDVRCAHRGHILCCAISTVLKSCGRVYCYGCNVHFPATWL</sequence>
<protein>
    <submittedName>
        <fullName evidence="1">Uncharacterized protein</fullName>
    </submittedName>
</protein>
<reference evidence="1 2" key="1">
    <citation type="submission" date="2021-08" db="EMBL/GenBank/DDBJ databases">
        <title>Draft Genome Sequence of Phanerochaete sordida strain YK-624.</title>
        <authorList>
            <person name="Mori T."/>
            <person name="Dohra H."/>
            <person name="Suzuki T."/>
            <person name="Kawagishi H."/>
            <person name="Hirai H."/>
        </authorList>
    </citation>
    <scope>NUCLEOTIDE SEQUENCE [LARGE SCALE GENOMIC DNA]</scope>
    <source>
        <strain evidence="1 2">YK-624</strain>
    </source>
</reference>
<dbReference type="EMBL" id="BPQB01000026">
    <property type="protein sequence ID" value="GJE92392.1"/>
    <property type="molecule type" value="Genomic_DNA"/>
</dbReference>
<comment type="caution">
    <text evidence="1">The sequence shown here is derived from an EMBL/GenBank/DDBJ whole genome shotgun (WGS) entry which is preliminary data.</text>
</comment>
<name>A0A9P3GAV3_9APHY</name>
<gene>
    <name evidence="1" type="ORF">PsYK624_085460</name>
</gene>
<organism evidence="1 2">
    <name type="scientific">Phanerochaete sordida</name>
    <dbReference type="NCBI Taxonomy" id="48140"/>
    <lineage>
        <taxon>Eukaryota</taxon>
        <taxon>Fungi</taxon>
        <taxon>Dikarya</taxon>
        <taxon>Basidiomycota</taxon>
        <taxon>Agaricomycotina</taxon>
        <taxon>Agaricomycetes</taxon>
        <taxon>Polyporales</taxon>
        <taxon>Phanerochaetaceae</taxon>
        <taxon>Phanerochaete</taxon>
    </lineage>
</organism>
<proteinExistence type="predicted"/>
<evidence type="ECO:0000313" key="2">
    <source>
        <dbReference type="Proteomes" id="UP000703269"/>
    </source>
</evidence>
<dbReference type="Proteomes" id="UP000703269">
    <property type="component" value="Unassembled WGS sequence"/>
</dbReference>
<evidence type="ECO:0000313" key="1">
    <source>
        <dbReference type="EMBL" id="GJE92392.1"/>
    </source>
</evidence>
<dbReference type="AlphaFoldDB" id="A0A9P3GAV3"/>